<name>A0A1D3KZX2_9EURY</name>
<dbReference type="KEGG" id="mcub:MCBB_0361"/>
<dbReference type="OrthoDB" id="67383at2157"/>
<dbReference type="Proteomes" id="UP000094707">
    <property type="component" value="Chromosome I"/>
</dbReference>
<dbReference type="AlphaFoldDB" id="A0A1D3KZX2"/>
<dbReference type="RefSeq" id="WP_071906020.1">
    <property type="nucleotide sequence ID" value="NZ_LT607756.1"/>
</dbReference>
<dbReference type="GeneID" id="30411223"/>
<protein>
    <submittedName>
        <fullName evidence="1">Putative secreted protein</fullName>
    </submittedName>
</protein>
<organism evidence="1 2">
    <name type="scientific">Methanobacterium congolense</name>
    <dbReference type="NCBI Taxonomy" id="118062"/>
    <lineage>
        <taxon>Archaea</taxon>
        <taxon>Methanobacteriati</taxon>
        <taxon>Methanobacteriota</taxon>
        <taxon>Methanomada group</taxon>
        <taxon>Methanobacteria</taxon>
        <taxon>Methanobacteriales</taxon>
        <taxon>Methanobacteriaceae</taxon>
        <taxon>Methanobacterium</taxon>
    </lineage>
</organism>
<dbReference type="EMBL" id="LT607756">
    <property type="protein sequence ID" value="SCG84942.1"/>
    <property type="molecule type" value="Genomic_DNA"/>
</dbReference>
<proteinExistence type="predicted"/>
<sequence>MKIKYLGLFAMFLILATSVQPICATHQTKIYISDHDGNYQKQYNLNYTVEKFKATLYDVSTTEVDSLGLRNLEFYVFKVTPDGHDILPYYNTKKLTNGYGTATTPDITFKSGDYILLVRYGGNNLWKLSPSNSTVKIHVN</sequence>
<evidence type="ECO:0000313" key="1">
    <source>
        <dbReference type="EMBL" id="SCG84942.1"/>
    </source>
</evidence>
<gene>
    <name evidence="1" type="ORF">MCBB_0361</name>
</gene>
<dbReference type="STRING" id="118062.MCBB_0361"/>
<reference evidence="1 2" key="1">
    <citation type="submission" date="2016-08" db="EMBL/GenBank/DDBJ databases">
        <authorList>
            <person name="Seilhamer J.J."/>
        </authorList>
    </citation>
    <scope>NUCLEOTIDE SEQUENCE [LARGE SCALE GENOMIC DNA]</scope>
    <source>
        <strain evidence="1">Buetzberg</strain>
    </source>
</reference>
<evidence type="ECO:0000313" key="2">
    <source>
        <dbReference type="Proteomes" id="UP000094707"/>
    </source>
</evidence>
<keyword evidence="2" id="KW-1185">Reference proteome</keyword>
<accession>A0A1D3KZX2</accession>